<proteinExistence type="predicted"/>
<reference evidence="1" key="1">
    <citation type="submission" date="2020-10" db="EMBL/GenBank/DDBJ databases">
        <authorList>
            <person name="Gilroy R."/>
        </authorList>
    </citation>
    <scope>NUCLEOTIDE SEQUENCE</scope>
    <source>
        <strain evidence="1">CHK190-19873</strain>
    </source>
</reference>
<reference evidence="1" key="2">
    <citation type="journal article" date="2021" name="PeerJ">
        <title>Extensive microbial diversity within the chicken gut microbiome revealed by metagenomics and culture.</title>
        <authorList>
            <person name="Gilroy R."/>
            <person name="Ravi A."/>
            <person name="Getino M."/>
            <person name="Pursley I."/>
            <person name="Horton D.L."/>
            <person name="Alikhan N.F."/>
            <person name="Baker D."/>
            <person name="Gharbi K."/>
            <person name="Hall N."/>
            <person name="Watson M."/>
            <person name="Adriaenssens E.M."/>
            <person name="Foster-Nyarko E."/>
            <person name="Jarju S."/>
            <person name="Secka A."/>
            <person name="Antonio M."/>
            <person name="Oren A."/>
            <person name="Chaudhuri R.R."/>
            <person name="La Ragione R."/>
            <person name="Hildebrand F."/>
            <person name="Pallen M.J."/>
        </authorList>
    </citation>
    <scope>NUCLEOTIDE SEQUENCE</scope>
    <source>
        <strain evidence="1">CHK190-19873</strain>
    </source>
</reference>
<protein>
    <submittedName>
        <fullName evidence="1">Cyclic lactone autoinducer peptide</fullName>
    </submittedName>
</protein>
<dbReference type="Proteomes" id="UP000823935">
    <property type="component" value="Unassembled WGS sequence"/>
</dbReference>
<dbReference type="InterPro" id="IPR009229">
    <property type="entry name" value="AgrD"/>
</dbReference>
<evidence type="ECO:0000313" key="2">
    <source>
        <dbReference type="Proteomes" id="UP000823935"/>
    </source>
</evidence>
<accession>A0A9D1ETC0</accession>
<dbReference type="NCBIfam" id="TIGR04223">
    <property type="entry name" value="quorum_AgrD"/>
    <property type="match status" value="1"/>
</dbReference>
<sequence>MTGKRKDLSELCLKALGRVARKAAQRDANTCCPLVCYQPPLPEAVQKLKKK</sequence>
<comment type="caution">
    <text evidence="1">The sequence shown here is derived from an EMBL/GenBank/DDBJ whole genome shotgun (WGS) entry which is preliminary data.</text>
</comment>
<dbReference type="EMBL" id="DVIQ01000060">
    <property type="protein sequence ID" value="HIS31900.1"/>
    <property type="molecule type" value="Genomic_DNA"/>
</dbReference>
<name>A0A9D1ETC0_9FIRM</name>
<dbReference type="AlphaFoldDB" id="A0A9D1ETC0"/>
<organism evidence="1 2">
    <name type="scientific">Candidatus Limivivens intestinipullorum</name>
    <dbReference type="NCBI Taxonomy" id="2840858"/>
    <lineage>
        <taxon>Bacteria</taxon>
        <taxon>Bacillati</taxon>
        <taxon>Bacillota</taxon>
        <taxon>Clostridia</taxon>
        <taxon>Lachnospirales</taxon>
        <taxon>Lachnospiraceae</taxon>
        <taxon>Lachnospiraceae incertae sedis</taxon>
        <taxon>Candidatus Limivivens</taxon>
    </lineage>
</organism>
<gene>
    <name evidence="1" type="ORF">IAB44_10200</name>
</gene>
<evidence type="ECO:0000313" key="1">
    <source>
        <dbReference type="EMBL" id="HIS31900.1"/>
    </source>
</evidence>